<dbReference type="GO" id="GO:0007059">
    <property type="term" value="P:chromosome segregation"/>
    <property type="evidence" value="ECO:0007669"/>
    <property type="project" value="TreeGrafter"/>
</dbReference>
<comment type="caution">
    <text evidence="4">The sequence shown here is derived from an EMBL/GenBank/DDBJ whole genome shotgun (WGS) entry which is preliminary data.</text>
</comment>
<dbReference type="SUPFAM" id="SSF110849">
    <property type="entry name" value="ParB/Sulfiredoxin"/>
    <property type="match status" value="1"/>
</dbReference>
<reference evidence="4" key="1">
    <citation type="submission" date="2022-08" db="EMBL/GenBank/DDBJ databases">
        <title>Draft genome sequencing of Roseisolibacter agri AW1220.</title>
        <authorList>
            <person name="Tobiishi Y."/>
            <person name="Tonouchi A."/>
        </authorList>
    </citation>
    <scope>NUCLEOTIDE SEQUENCE</scope>
    <source>
        <strain evidence="4">AW1220</strain>
    </source>
</reference>
<accession>A0AA37QLW9</accession>
<feature type="compositionally biased region" description="Low complexity" evidence="2">
    <location>
        <begin position="9"/>
        <end position="27"/>
    </location>
</feature>
<feature type="region of interest" description="Disordered" evidence="2">
    <location>
        <begin position="400"/>
        <end position="448"/>
    </location>
</feature>
<keyword evidence="5" id="KW-1185">Reference proteome</keyword>
<dbReference type="PANTHER" id="PTHR33375:SF1">
    <property type="entry name" value="CHROMOSOME-PARTITIONING PROTEIN PARB-RELATED"/>
    <property type="match status" value="1"/>
</dbReference>
<feature type="domain" description="ParB-like N-terminal" evidence="3">
    <location>
        <begin position="82"/>
        <end position="179"/>
    </location>
</feature>
<sequence>MSPKTPTPAKGRAASRSSASATAAAKTVEATPAIEGAPLKVGRAKRKFADADDGFDPFAVGSNVADYLGQLDPSGEAAKPDTHVPLADIRPFPGQPRRHFDATAIEDLAASIEREGLINPLTVRPAPSGGGYELIAGERRFRALSRLAARTETPAMMVPVVVKAVSDLQARAITARENLDREDLSKWETALAYRNVAEVLREERGEDPGYEVLSDYIGRAIGVVHEYMTIAHRVDEALLTRAGFADAEGRPDYGRIARLSKSVLLKAAKAASDDTRVALLAREADRLRQVAADPTPARRKAGVLDSQQVLADRYYEEGGFRINLPGALKKVSPQDAAKYLDAMLPAISCLVDRAMAEEPGHVFARPAGRGYVVYVPTVEGERPDAVVRAAAQWLAAHVGGPVPEAVGPTPAGTADPTGAPDPETGAATTDRSVPNRSASRATAPRRGG</sequence>
<dbReference type="NCBIfam" id="TIGR00180">
    <property type="entry name" value="parB_part"/>
    <property type="match status" value="1"/>
</dbReference>
<organism evidence="4 5">
    <name type="scientific">Roseisolibacter agri</name>
    <dbReference type="NCBI Taxonomy" id="2014610"/>
    <lineage>
        <taxon>Bacteria</taxon>
        <taxon>Pseudomonadati</taxon>
        <taxon>Gemmatimonadota</taxon>
        <taxon>Gemmatimonadia</taxon>
        <taxon>Gemmatimonadales</taxon>
        <taxon>Gemmatimonadaceae</taxon>
        <taxon>Roseisolibacter</taxon>
    </lineage>
</organism>
<dbReference type="Gene3D" id="3.90.1530.10">
    <property type="entry name" value="Conserved hypothetical protein from pyrococcus furiosus pfu- 392566-001, ParB domain"/>
    <property type="match status" value="1"/>
</dbReference>
<proteinExistence type="inferred from homology"/>
<feature type="compositionally biased region" description="Polar residues" evidence="2">
    <location>
        <begin position="426"/>
        <end position="440"/>
    </location>
</feature>
<dbReference type="Proteomes" id="UP001161325">
    <property type="component" value="Unassembled WGS sequence"/>
</dbReference>
<dbReference type="InterPro" id="IPR004437">
    <property type="entry name" value="ParB/RepB/Spo0J"/>
</dbReference>
<gene>
    <name evidence="4" type="ORF">rosag_47660</name>
</gene>
<dbReference type="SMART" id="SM00470">
    <property type="entry name" value="ParB"/>
    <property type="match status" value="1"/>
</dbReference>
<feature type="region of interest" description="Disordered" evidence="2">
    <location>
        <begin position="1"/>
        <end position="37"/>
    </location>
</feature>
<evidence type="ECO:0000256" key="1">
    <source>
        <dbReference type="ARBA" id="ARBA00006295"/>
    </source>
</evidence>
<evidence type="ECO:0000256" key="2">
    <source>
        <dbReference type="SAM" id="MobiDB-lite"/>
    </source>
</evidence>
<evidence type="ECO:0000313" key="4">
    <source>
        <dbReference type="EMBL" id="GLC28253.1"/>
    </source>
</evidence>
<protein>
    <recommendedName>
        <fullName evidence="3">ParB-like N-terminal domain-containing protein</fullName>
    </recommendedName>
</protein>
<dbReference type="GO" id="GO:0005694">
    <property type="term" value="C:chromosome"/>
    <property type="evidence" value="ECO:0007669"/>
    <property type="project" value="TreeGrafter"/>
</dbReference>
<dbReference type="InterPro" id="IPR003115">
    <property type="entry name" value="ParB_N"/>
</dbReference>
<dbReference type="AlphaFoldDB" id="A0AA37QLW9"/>
<dbReference type="InterPro" id="IPR036086">
    <property type="entry name" value="ParB/Sulfiredoxin_sf"/>
</dbReference>
<dbReference type="RefSeq" id="WP_284352658.1">
    <property type="nucleotide sequence ID" value="NZ_BRXS01000008.1"/>
</dbReference>
<dbReference type="EMBL" id="BRXS01000008">
    <property type="protein sequence ID" value="GLC28253.1"/>
    <property type="molecule type" value="Genomic_DNA"/>
</dbReference>
<name>A0AA37QLW9_9BACT</name>
<comment type="similarity">
    <text evidence="1">Belongs to the ParB family.</text>
</comment>
<dbReference type="Pfam" id="PF02195">
    <property type="entry name" value="ParB_N"/>
    <property type="match status" value="1"/>
</dbReference>
<dbReference type="GO" id="GO:0003677">
    <property type="term" value="F:DNA binding"/>
    <property type="evidence" value="ECO:0007669"/>
    <property type="project" value="InterPro"/>
</dbReference>
<dbReference type="PANTHER" id="PTHR33375">
    <property type="entry name" value="CHROMOSOME-PARTITIONING PROTEIN PARB-RELATED"/>
    <property type="match status" value="1"/>
</dbReference>
<evidence type="ECO:0000259" key="3">
    <source>
        <dbReference type="SMART" id="SM00470"/>
    </source>
</evidence>
<evidence type="ECO:0000313" key="5">
    <source>
        <dbReference type="Proteomes" id="UP001161325"/>
    </source>
</evidence>
<dbReference type="InterPro" id="IPR050336">
    <property type="entry name" value="Chromosome_partition/occlusion"/>
</dbReference>